<dbReference type="InterPro" id="IPR014036">
    <property type="entry name" value="DeoR-like_C"/>
</dbReference>
<dbReference type="InterPro" id="IPR001034">
    <property type="entry name" value="DeoR_HTH"/>
</dbReference>
<keyword evidence="1" id="KW-0805">Transcription regulation</keyword>
<comment type="caution">
    <text evidence="5">The sequence shown here is derived from an EMBL/GenBank/DDBJ whole genome shotgun (WGS) entry which is preliminary data.</text>
</comment>
<proteinExistence type="predicted"/>
<dbReference type="EMBL" id="JNFF01000062">
    <property type="protein sequence ID" value="KEQ29831.1"/>
    <property type="molecule type" value="Genomic_DNA"/>
</dbReference>
<dbReference type="SUPFAM" id="SSF100950">
    <property type="entry name" value="NagB/RpiA/CoA transferase-like"/>
    <property type="match status" value="1"/>
</dbReference>
<dbReference type="PANTHER" id="PTHR30363:SF51">
    <property type="entry name" value="HTH-TYPE TRANSCRIPTIONAL REPRESSOR GLCR"/>
    <property type="match status" value="1"/>
</dbReference>
<reference evidence="5 6" key="1">
    <citation type="journal article" date="1992" name="Int. J. Syst. Bacteriol.">
        <title>Sphingobacterium antarcticus sp. nov. a Psychrotrophic Bacterium from the Soils of Schirmacher Oasis, Antarctica.</title>
        <authorList>
            <person name="Shivaji S."/>
            <person name="Ray M.K."/>
            <person name="Rao N.S."/>
            <person name="Saiserr L."/>
            <person name="Jagannadham M.V."/>
            <person name="Kumar G.S."/>
            <person name="Reddy G."/>
            <person name="Bhargava P.M."/>
        </authorList>
    </citation>
    <scope>NUCLEOTIDE SEQUENCE [LARGE SCALE GENOMIC DNA]</scope>
    <source>
        <strain evidence="5 6">4BY</strain>
    </source>
</reference>
<dbReference type="SUPFAM" id="SSF46785">
    <property type="entry name" value="Winged helix' DNA-binding domain"/>
    <property type="match status" value="1"/>
</dbReference>
<dbReference type="AlphaFoldDB" id="A0A081PGK8"/>
<dbReference type="Gene3D" id="1.10.10.10">
    <property type="entry name" value="Winged helix-like DNA-binding domain superfamily/Winged helix DNA-binding domain"/>
    <property type="match status" value="1"/>
</dbReference>
<dbReference type="GO" id="GO:0003700">
    <property type="term" value="F:DNA-binding transcription factor activity"/>
    <property type="evidence" value="ECO:0007669"/>
    <property type="project" value="InterPro"/>
</dbReference>
<keyword evidence="6" id="KW-1185">Reference proteome</keyword>
<keyword evidence="2" id="KW-0238">DNA-binding</keyword>
<feature type="domain" description="HTH deoR-type" evidence="4">
    <location>
        <begin position="3"/>
        <end position="58"/>
    </location>
</feature>
<dbReference type="InterPro" id="IPR036388">
    <property type="entry name" value="WH-like_DNA-bd_sf"/>
</dbReference>
<dbReference type="InterPro" id="IPR050313">
    <property type="entry name" value="Carb_Metab_HTH_regulators"/>
</dbReference>
<dbReference type="eggNOG" id="COG1349">
    <property type="taxonomic scope" value="Bacteria"/>
</dbReference>
<name>A0A081PGK8_9SPHI</name>
<dbReference type="PRINTS" id="PR00037">
    <property type="entry name" value="HTHLACR"/>
</dbReference>
<dbReference type="Proteomes" id="UP000028007">
    <property type="component" value="Unassembled WGS sequence"/>
</dbReference>
<dbReference type="PANTHER" id="PTHR30363">
    <property type="entry name" value="HTH-TYPE TRANSCRIPTIONAL REGULATOR SRLR-RELATED"/>
    <property type="match status" value="1"/>
</dbReference>
<evidence type="ECO:0000256" key="2">
    <source>
        <dbReference type="ARBA" id="ARBA00023125"/>
    </source>
</evidence>
<evidence type="ECO:0000313" key="5">
    <source>
        <dbReference type="EMBL" id="KEQ29831.1"/>
    </source>
</evidence>
<sequence>MLKEERFDHIINLLKKENKVSYDQLAGELHVSEDTIRRDIDALYQNGLLSKVRGGAITLAKNPLSFQDRSSHLSEGKEAIALKARQFIKNGQTIFMDGGTTVCAIAASLPLDSNLRVITNNMALIPILSNFNNIEVIVLGGKYNRDTQTNSGLRTIDEAREYIADCYFMGACALHHELGVTSVFNEEASIKRAMISNAKKIIVLGNVEKLSTTEPFRVCDLAQVNVLITDLPSDSDLLDSYRSLGIRLI</sequence>
<dbReference type="OrthoDB" id="9797223at2"/>
<dbReference type="PROSITE" id="PS51000">
    <property type="entry name" value="HTH_DEOR_2"/>
    <property type="match status" value="1"/>
</dbReference>
<dbReference type="RefSeq" id="WP_037441394.1">
    <property type="nucleotide sequence ID" value="NZ_JNFF01000062.1"/>
</dbReference>
<dbReference type="SMART" id="SM00420">
    <property type="entry name" value="HTH_DEOR"/>
    <property type="match status" value="1"/>
</dbReference>
<evidence type="ECO:0000256" key="1">
    <source>
        <dbReference type="ARBA" id="ARBA00023015"/>
    </source>
</evidence>
<dbReference type="InterPro" id="IPR018356">
    <property type="entry name" value="Tscrpt_reg_HTH_DeoR_CS"/>
</dbReference>
<organism evidence="5 6">
    <name type="scientific">Pedobacter antarcticus 4BY</name>
    <dbReference type="NCBI Taxonomy" id="1358423"/>
    <lineage>
        <taxon>Bacteria</taxon>
        <taxon>Pseudomonadati</taxon>
        <taxon>Bacteroidota</taxon>
        <taxon>Sphingobacteriia</taxon>
        <taxon>Sphingobacteriales</taxon>
        <taxon>Sphingobacteriaceae</taxon>
        <taxon>Pedobacter</taxon>
    </lineage>
</organism>
<keyword evidence="3" id="KW-0804">Transcription</keyword>
<dbReference type="SMART" id="SM01134">
    <property type="entry name" value="DeoRC"/>
    <property type="match status" value="1"/>
</dbReference>
<accession>A0A081PGK8</accession>
<dbReference type="Pfam" id="PF08220">
    <property type="entry name" value="HTH_DeoR"/>
    <property type="match status" value="1"/>
</dbReference>
<gene>
    <name evidence="5" type="ORF">N180_06220</name>
</gene>
<dbReference type="GO" id="GO:0003677">
    <property type="term" value="F:DNA binding"/>
    <property type="evidence" value="ECO:0007669"/>
    <property type="project" value="UniProtKB-KW"/>
</dbReference>
<evidence type="ECO:0000259" key="4">
    <source>
        <dbReference type="PROSITE" id="PS51000"/>
    </source>
</evidence>
<dbReference type="Gene3D" id="3.40.50.1360">
    <property type="match status" value="1"/>
</dbReference>
<evidence type="ECO:0000313" key="6">
    <source>
        <dbReference type="Proteomes" id="UP000028007"/>
    </source>
</evidence>
<dbReference type="Pfam" id="PF00455">
    <property type="entry name" value="DeoRC"/>
    <property type="match status" value="1"/>
</dbReference>
<dbReference type="PROSITE" id="PS00894">
    <property type="entry name" value="HTH_DEOR_1"/>
    <property type="match status" value="1"/>
</dbReference>
<evidence type="ECO:0000256" key="3">
    <source>
        <dbReference type="ARBA" id="ARBA00023163"/>
    </source>
</evidence>
<protein>
    <submittedName>
        <fullName evidence="5">DeoR faimly transcriptional regulator</fullName>
    </submittedName>
</protein>
<dbReference type="InterPro" id="IPR037171">
    <property type="entry name" value="NagB/RpiA_transferase-like"/>
</dbReference>
<dbReference type="InterPro" id="IPR036390">
    <property type="entry name" value="WH_DNA-bd_sf"/>
</dbReference>